<dbReference type="NCBIfam" id="TIGR02070">
    <property type="entry name" value="mono_pep_trsgly"/>
    <property type="match status" value="1"/>
</dbReference>
<evidence type="ECO:0000256" key="11">
    <source>
        <dbReference type="HAMAP-Rule" id="MF_00766"/>
    </source>
</evidence>
<dbReference type="AlphaFoldDB" id="C3X587"/>
<keyword evidence="9 11" id="KW-0472">Membrane</keyword>
<keyword evidence="4 11" id="KW-0808">Transferase</keyword>
<dbReference type="HAMAP" id="MF_00766">
    <property type="entry name" value="PGT_MtgA"/>
    <property type="match status" value="1"/>
</dbReference>
<dbReference type="InterPro" id="IPR023346">
    <property type="entry name" value="Lysozyme-like_dom_sf"/>
</dbReference>
<dbReference type="GO" id="GO:0009274">
    <property type="term" value="C:peptidoglycan-based cell wall"/>
    <property type="evidence" value="ECO:0007669"/>
    <property type="project" value="InterPro"/>
</dbReference>
<evidence type="ECO:0000256" key="2">
    <source>
        <dbReference type="ARBA" id="ARBA00022519"/>
    </source>
</evidence>
<evidence type="ECO:0000256" key="8">
    <source>
        <dbReference type="ARBA" id="ARBA00022989"/>
    </source>
</evidence>
<evidence type="ECO:0000256" key="3">
    <source>
        <dbReference type="ARBA" id="ARBA00022676"/>
    </source>
</evidence>
<dbReference type="InterPro" id="IPR036950">
    <property type="entry name" value="PBP_transglycosylase"/>
</dbReference>
<evidence type="ECO:0000256" key="10">
    <source>
        <dbReference type="ARBA" id="ARBA00023316"/>
    </source>
</evidence>
<dbReference type="InterPro" id="IPR011812">
    <property type="entry name" value="Pep_trsgly"/>
</dbReference>
<dbReference type="HOGENOM" id="CLU_006354_1_0_4"/>
<keyword evidence="8 11" id="KW-1133">Transmembrane helix</keyword>
<comment type="function">
    <text evidence="11">Peptidoglycan polymerase that catalyzes glycan chain elongation from lipid-linked precursors.</text>
</comment>
<feature type="transmembrane region" description="Helical" evidence="11">
    <location>
        <begin position="12"/>
        <end position="38"/>
    </location>
</feature>
<dbReference type="Proteomes" id="UP000003973">
    <property type="component" value="Unassembled WGS sequence"/>
</dbReference>
<comment type="catalytic activity">
    <reaction evidence="11">
        <text>[GlcNAc-(1-&gt;4)-Mur2Ac(oyl-L-Ala-gamma-D-Glu-L-Lys-D-Ala-D-Ala)](n)-di-trans,octa-cis-undecaprenyl diphosphate + beta-D-GlcNAc-(1-&gt;4)-Mur2Ac(oyl-L-Ala-gamma-D-Glu-L-Lys-D-Ala-D-Ala)-di-trans,octa-cis-undecaprenyl diphosphate = [GlcNAc-(1-&gt;4)-Mur2Ac(oyl-L-Ala-gamma-D-Glu-L-Lys-D-Ala-D-Ala)](n+1)-di-trans,octa-cis-undecaprenyl diphosphate + di-trans,octa-cis-undecaprenyl diphosphate + H(+)</text>
        <dbReference type="Rhea" id="RHEA:23708"/>
        <dbReference type="Rhea" id="RHEA-COMP:9602"/>
        <dbReference type="Rhea" id="RHEA-COMP:9603"/>
        <dbReference type="ChEBI" id="CHEBI:15378"/>
        <dbReference type="ChEBI" id="CHEBI:58405"/>
        <dbReference type="ChEBI" id="CHEBI:60033"/>
        <dbReference type="ChEBI" id="CHEBI:78435"/>
        <dbReference type="EC" id="2.4.99.28"/>
    </reaction>
</comment>
<dbReference type="GO" id="GO:0008360">
    <property type="term" value="P:regulation of cell shape"/>
    <property type="evidence" value="ECO:0007669"/>
    <property type="project" value="UniProtKB-KW"/>
</dbReference>
<comment type="subcellular location">
    <subcellularLocation>
        <location evidence="11">Cell inner membrane</location>
        <topology evidence="11">Single-pass membrane protein</topology>
    </subcellularLocation>
</comment>
<dbReference type="EMBL" id="ACDP02000002">
    <property type="protein sequence ID" value="EEO28373.2"/>
    <property type="molecule type" value="Genomic_DNA"/>
</dbReference>
<name>C3X587_9BURK</name>
<gene>
    <name evidence="11" type="primary">mtgA</name>
    <name evidence="13" type="ORF">OFAG_01526</name>
</gene>
<dbReference type="SUPFAM" id="SSF53955">
    <property type="entry name" value="Lysozyme-like"/>
    <property type="match status" value="1"/>
</dbReference>
<keyword evidence="7 11" id="KW-0573">Peptidoglycan synthesis</keyword>
<organism evidence="13 14">
    <name type="scientific">Oxalobacter paraformigenes</name>
    <dbReference type="NCBI Taxonomy" id="556268"/>
    <lineage>
        <taxon>Bacteria</taxon>
        <taxon>Pseudomonadati</taxon>
        <taxon>Pseudomonadota</taxon>
        <taxon>Betaproteobacteria</taxon>
        <taxon>Burkholderiales</taxon>
        <taxon>Oxalobacteraceae</taxon>
        <taxon>Oxalobacter</taxon>
    </lineage>
</organism>
<evidence type="ECO:0000256" key="5">
    <source>
        <dbReference type="ARBA" id="ARBA00022692"/>
    </source>
</evidence>
<comment type="pathway">
    <text evidence="11">Cell wall biogenesis; peptidoglycan biosynthesis.</text>
</comment>
<dbReference type="UniPathway" id="UPA00219"/>
<reference evidence="13" key="1">
    <citation type="submission" date="2011-10" db="EMBL/GenBank/DDBJ databases">
        <title>The Genome Sequence of Oxalobacter formigenes HOxBLS.</title>
        <authorList>
            <consortium name="The Broad Institute Genome Sequencing Platform"/>
            <person name="Earl A."/>
            <person name="Ward D."/>
            <person name="Feldgarden M."/>
            <person name="Gevers D."/>
            <person name="Allison M.J."/>
            <person name="Humphrey S."/>
            <person name="Young S.K."/>
            <person name="Zeng Q."/>
            <person name="Gargeya S."/>
            <person name="Fitzgerald M."/>
            <person name="Haas B."/>
            <person name="Abouelleil A."/>
            <person name="Alvarado L."/>
            <person name="Arachchi H.M."/>
            <person name="Berlin A."/>
            <person name="Brown A."/>
            <person name="Chapman S.B."/>
            <person name="Chen Z."/>
            <person name="Dunbar C."/>
            <person name="Freedman E."/>
            <person name="Gearin G."/>
            <person name="Goldberg J."/>
            <person name="Griggs A."/>
            <person name="Gujja S."/>
            <person name="Heiman D."/>
            <person name="Howarth C."/>
            <person name="Larson L."/>
            <person name="Lui A."/>
            <person name="MacDonald P.J.P."/>
            <person name="Montmayeur A."/>
            <person name="Murphy C."/>
            <person name="Neiman D."/>
            <person name="Pearson M."/>
            <person name="Priest M."/>
            <person name="Roberts A."/>
            <person name="Saif S."/>
            <person name="Shea T."/>
            <person name="Shenoy N."/>
            <person name="Sisk P."/>
            <person name="Stolte C."/>
            <person name="Sykes S."/>
            <person name="Wortman J."/>
            <person name="Nusbaum C."/>
            <person name="Birren B."/>
        </authorList>
    </citation>
    <scope>NUCLEOTIDE SEQUENCE [LARGE SCALE GENOMIC DNA]</scope>
    <source>
        <strain evidence="13">HOxBLS</strain>
    </source>
</reference>
<dbReference type="Pfam" id="PF00912">
    <property type="entry name" value="Transgly"/>
    <property type="match status" value="1"/>
</dbReference>
<dbReference type="GO" id="GO:0016763">
    <property type="term" value="F:pentosyltransferase activity"/>
    <property type="evidence" value="ECO:0007669"/>
    <property type="project" value="InterPro"/>
</dbReference>
<evidence type="ECO:0000256" key="4">
    <source>
        <dbReference type="ARBA" id="ARBA00022679"/>
    </source>
</evidence>
<accession>C3X587</accession>
<keyword evidence="10 11" id="KW-0961">Cell wall biogenesis/degradation</keyword>
<proteinExistence type="inferred from homology"/>
<comment type="caution">
    <text evidence="13">The sequence shown here is derived from an EMBL/GenBank/DDBJ whole genome shotgun (WGS) entry which is preliminary data.</text>
</comment>
<dbReference type="GO" id="GO:0008955">
    <property type="term" value="F:peptidoglycan glycosyltransferase activity"/>
    <property type="evidence" value="ECO:0007669"/>
    <property type="project" value="UniProtKB-UniRule"/>
</dbReference>
<evidence type="ECO:0000259" key="12">
    <source>
        <dbReference type="Pfam" id="PF00912"/>
    </source>
</evidence>
<keyword evidence="14" id="KW-1185">Reference proteome</keyword>
<keyword evidence="2 11" id="KW-0997">Cell inner membrane</keyword>
<keyword evidence="6 11" id="KW-0133">Cell shape</keyword>
<feature type="domain" description="Glycosyl transferase family 51" evidence="12">
    <location>
        <begin position="62"/>
        <end position="229"/>
    </location>
</feature>
<evidence type="ECO:0000256" key="7">
    <source>
        <dbReference type="ARBA" id="ARBA00022984"/>
    </source>
</evidence>
<dbReference type="PANTHER" id="PTHR30400:SF0">
    <property type="entry name" value="BIOSYNTHETIC PEPTIDOGLYCAN TRANSGLYCOSYLASE"/>
    <property type="match status" value="1"/>
</dbReference>
<evidence type="ECO:0000256" key="6">
    <source>
        <dbReference type="ARBA" id="ARBA00022960"/>
    </source>
</evidence>
<dbReference type="eggNOG" id="COG0744">
    <property type="taxonomic scope" value="Bacteria"/>
</dbReference>
<sequence>MDKLVGLFRRYWRWIVWIPLGLFLAFQLYFFFQIGWWVHHNPSSTSFMRQQLSVLREKNPKAKLRHKWIPYKRISRNLKRAVIASEDANFTDHEGVDWDALLKAYEKNSRKGKIVAGGSTITQQLAKNLFLSGSKSYFRKGQEIIITYMLEFWMEKERIFELYLNLVEFGTGVFGAEAAARHYYGTSASSLSAEQAARLAAMLPKPRYFDTHRNSGYLMHRTALILRRMGSADVPR</sequence>
<dbReference type="GO" id="GO:0005886">
    <property type="term" value="C:plasma membrane"/>
    <property type="evidence" value="ECO:0007669"/>
    <property type="project" value="UniProtKB-SubCell"/>
</dbReference>
<evidence type="ECO:0000313" key="14">
    <source>
        <dbReference type="Proteomes" id="UP000003973"/>
    </source>
</evidence>
<dbReference type="PANTHER" id="PTHR30400">
    <property type="entry name" value="MONOFUNCTIONAL BIOSYNTHETIC PEPTIDOGLYCAN TRANSGLYCOSYLASE"/>
    <property type="match status" value="1"/>
</dbReference>
<dbReference type="GO" id="GO:0009252">
    <property type="term" value="P:peptidoglycan biosynthetic process"/>
    <property type="evidence" value="ECO:0007669"/>
    <property type="project" value="UniProtKB-UniRule"/>
</dbReference>
<dbReference type="GO" id="GO:0071555">
    <property type="term" value="P:cell wall organization"/>
    <property type="evidence" value="ECO:0007669"/>
    <property type="project" value="UniProtKB-KW"/>
</dbReference>
<comment type="similarity">
    <text evidence="11">Belongs to the glycosyltransferase 51 family.</text>
</comment>
<evidence type="ECO:0000256" key="9">
    <source>
        <dbReference type="ARBA" id="ARBA00023136"/>
    </source>
</evidence>
<evidence type="ECO:0000313" key="13">
    <source>
        <dbReference type="EMBL" id="EEO28373.2"/>
    </source>
</evidence>
<protein>
    <recommendedName>
        <fullName evidence="11">Biosynthetic peptidoglycan transglycosylase</fullName>
        <ecNumber evidence="11">2.4.99.28</ecNumber>
    </recommendedName>
    <alternativeName>
        <fullName evidence="11">Glycan polymerase</fullName>
    </alternativeName>
    <alternativeName>
        <fullName evidence="11">Peptidoglycan glycosyltransferase MtgA</fullName>
        <shortName evidence="11">PGT</shortName>
    </alternativeName>
</protein>
<dbReference type="Gene3D" id="1.10.3810.10">
    <property type="entry name" value="Biosynthetic peptidoglycan transglycosylase-like"/>
    <property type="match status" value="1"/>
</dbReference>
<dbReference type="EC" id="2.4.99.28" evidence="11"/>
<dbReference type="RefSeq" id="WP_020994721.1">
    <property type="nucleotide sequence ID" value="NZ_CABMNL010000001.1"/>
</dbReference>
<keyword evidence="1 11" id="KW-1003">Cell membrane</keyword>
<keyword evidence="3 11" id="KW-0328">Glycosyltransferase</keyword>
<dbReference type="CAZy" id="GT51">
    <property type="family name" value="Glycosyltransferase Family 51"/>
</dbReference>
<dbReference type="InterPro" id="IPR001264">
    <property type="entry name" value="Glyco_trans_51"/>
</dbReference>
<evidence type="ECO:0000256" key="1">
    <source>
        <dbReference type="ARBA" id="ARBA00022475"/>
    </source>
</evidence>
<keyword evidence="5 11" id="KW-0812">Transmembrane</keyword>